<dbReference type="EMBL" id="JACHHX010000015">
    <property type="protein sequence ID" value="MBB5016142.1"/>
    <property type="molecule type" value="Genomic_DNA"/>
</dbReference>
<sequence>MKRVLVTGANRGLGLAFVRRLLARGDRVAAACRHPGRANALTQLAAAHPGHLHVLQADLAKPASIAELAREAALVFDGLELLINNAGVLPSGERFGAVEADTLDHSFRVNAMAPFLLTQALAPLLAKGDRATVLNLGSAMASLSGVREFRSPSYAISKAALNMATRELAQALAPQGIIVLAVSPGWIRTDMGGENAPTSPEDAAAALLRLLDRAGPADSGRFVDRDGEDIPW</sequence>
<dbReference type="CDD" id="cd05325">
    <property type="entry name" value="carb_red_sniffer_like_SDR_c"/>
    <property type="match status" value="1"/>
</dbReference>
<dbReference type="InterPro" id="IPR036291">
    <property type="entry name" value="NAD(P)-bd_dom_sf"/>
</dbReference>
<dbReference type="PRINTS" id="PR00080">
    <property type="entry name" value="SDRFAMILY"/>
</dbReference>
<keyword evidence="3" id="KW-1185">Reference proteome</keyword>
<evidence type="ECO:0000313" key="2">
    <source>
        <dbReference type="EMBL" id="MBB5016142.1"/>
    </source>
</evidence>
<organism evidence="2 3">
    <name type="scientific">Rehaibacterium terrae</name>
    <dbReference type="NCBI Taxonomy" id="1341696"/>
    <lineage>
        <taxon>Bacteria</taxon>
        <taxon>Pseudomonadati</taxon>
        <taxon>Pseudomonadota</taxon>
        <taxon>Gammaproteobacteria</taxon>
        <taxon>Lysobacterales</taxon>
        <taxon>Lysobacteraceae</taxon>
        <taxon>Rehaibacterium</taxon>
    </lineage>
</organism>
<dbReference type="RefSeq" id="WP_183948816.1">
    <property type="nucleotide sequence ID" value="NZ_JACHHX010000015.1"/>
</dbReference>
<dbReference type="GO" id="GO:0016616">
    <property type="term" value="F:oxidoreductase activity, acting on the CH-OH group of donors, NAD or NADP as acceptor"/>
    <property type="evidence" value="ECO:0007669"/>
    <property type="project" value="TreeGrafter"/>
</dbReference>
<comment type="caution">
    <text evidence="2">The sequence shown here is derived from an EMBL/GenBank/DDBJ whole genome shotgun (WGS) entry which is preliminary data.</text>
</comment>
<reference evidence="2 3" key="1">
    <citation type="submission" date="2020-08" db="EMBL/GenBank/DDBJ databases">
        <title>Genomic Encyclopedia of Type Strains, Phase IV (KMG-IV): sequencing the most valuable type-strain genomes for metagenomic binning, comparative biology and taxonomic classification.</title>
        <authorList>
            <person name="Goeker M."/>
        </authorList>
    </citation>
    <scope>NUCLEOTIDE SEQUENCE [LARGE SCALE GENOMIC DNA]</scope>
    <source>
        <strain evidence="2 3">DSM 25897</strain>
    </source>
</reference>
<dbReference type="Proteomes" id="UP000519004">
    <property type="component" value="Unassembled WGS sequence"/>
</dbReference>
<proteinExistence type="inferred from homology"/>
<accession>A0A7W8DF36</accession>
<dbReference type="InterPro" id="IPR052184">
    <property type="entry name" value="SDR_enzymes"/>
</dbReference>
<dbReference type="Pfam" id="PF00106">
    <property type="entry name" value="adh_short"/>
    <property type="match status" value="1"/>
</dbReference>
<dbReference type="InterPro" id="IPR002347">
    <property type="entry name" value="SDR_fam"/>
</dbReference>
<dbReference type="SUPFAM" id="SSF51735">
    <property type="entry name" value="NAD(P)-binding Rossmann-fold domains"/>
    <property type="match status" value="1"/>
</dbReference>
<dbReference type="PANTHER" id="PTHR45458:SF1">
    <property type="entry name" value="SHORT CHAIN DEHYDROGENASE"/>
    <property type="match status" value="1"/>
</dbReference>
<name>A0A7W8DF36_9GAMM</name>
<gene>
    <name evidence="2" type="ORF">HNQ58_002053</name>
</gene>
<dbReference type="PANTHER" id="PTHR45458">
    <property type="entry name" value="SHORT-CHAIN DEHYDROGENASE/REDUCTASE SDR"/>
    <property type="match status" value="1"/>
</dbReference>
<dbReference type="PRINTS" id="PR00081">
    <property type="entry name" value="GDHRDH"/>
</dbReference>
<dbReference type="Gene3D" id="3.40.50.720">
    <property type="entry name" value="NAD(P)-binding Rossmann-like Domain"/>
    <property type="match status" value="1"/>
</dbReference>
<protein>
    <submittedName>
        <fullName evidence="2">NAD(P)-dependent dehydrogenase (Short-subunit alcohol dehydrogenase family)</fullName>
    </submittedName>
</protein>
<comment type="similarity">
    <text evidence="1">Belongs to the short-chain dehydrogenases/reductases (SDR) family.</text>
</comment>
<evidence type="ECO:0000256" key="1">
    <source>
        <dbReference type="RuleBase" id="RU000363"/>
    </source>
</evidence>
<dbReference type="AlphaFoldDB" id="A0A7W8DF36"/>
<evidence type="ECO:0000313" key="3">
    <source>
        <dbReference type="Proteomes" id="UP000519004"/>
    </source>
</evidence>